<dbReference type="AlphaFoldDB" id="A0A7R8V7N2"/>
<keyword evidence="9" id="KW-0812">Transmembrane</keyword>
<dbReference type="NCBIfam" id="TIGR01036">
    <property type="entry name" value="pyrD_sub2"/>
    <property type="match status" value="1"/>
</dbReference>
<keyword evidence="8" id="KW-0288">FMN</keyword>
<dbReference type="EC" id="1.3.5.2" evidence="5"/>
<evidence type="ECO:0000256" key="10">
    <source>
        <dbReference type="ARBA" id="ARBA00022792"/>
    </source>
</evidence>
<dbReference type="UniPathway" id="UPA00070">
    <property type="reaction ID" value="UER00946"/>
</dbReference>
<evidence type="ECO:0000256" key="3">
    <source>
        <dbReference type="ARBA" id="ARBA00005161"/>
    </source>
</evidence>
<dbReference type="NCBIfam" id="NF003652">
    <property type="entry name" value="PRK05286.2-5"/>
    <property type="match status" value="1"/>
</dbReference>
<evidence type="ECO:0000256" key="16">
    <source>
        <dbReference type="ARBA" id="ARBA00048639"/>
    </source>
</evidence>
<dbReference type="PANTHER" id="PTHR48109">
    <property type="entry name" value="DIHYDROOROTATE DEHYDROGENASE (QUINONE), MITOCHONDRIAL-RELATED"/>
    <property type="match status" value="1"/>
</dbReference>
<comment type="similarity">
    <text evidence="4">Belongs to the dihydroorotate dehydrogenase family. Type 2 subfamily.</text>
</comment>
<evidence type="ECO:0000256" key="6">
    <source>
        <dbReference type="ARBA" id="ARBA00017599"/>
    </source>
</evidence>
<dbReference type="CDD" id="cd04738">
    <property type="entry name" value="DHOD_2_like"/>
    <property type="match status" value="1"/>
</dbReference>
<evidence type="ECO:0000256" key="2">
    <source>
        <dbReference type="ARBA" id="ARBA00004434"/>
    </source>
</evidence>
<evidence type="ECO:0000259" key="17">
    <source>
        <dbReference type="Pfam" id="PF01180"/>
    </source>
</evidence>
<evidence type="ECO:0000256" key="9">
    <source>
        <dbReference type="ARBA" id="ARBA00022692"/>
    </source>
</evidence>
<reference evidence="18 19" key="1">
    <citation type="submission" date="2020-11" db="EMBL/GenBank/DDBJ databases">
        <authorList>
            <person name="Wallbank WR R."/>
            <person name="Pardo Diaz C."/>
            <person name="Kozak K."/>
            <person name="Martin S."/>
            <person name="Jiggins C."/>
            <person name="Moest M."/>
            <person name="Warren A I."/>
            <person name="Generalovic N T."/>
            <person name="Byers J.R.P. K."/>
            <person name="Montejo-Kovacevich G."/>
            <person name="Yen C E."/>
        </authorList>
    </citation>
    <scope>NUCLEOTIDE SEQUENCE [LARGE SCALE GENOMIC DNA]</scope>
</reference>
<dbReference type="FunCoup" id="A0A7R8V7N2">
    <property type="interactions" value="794"/>
</dbReference>
<organism evidence="18 19">
    <name type="scientific">Hermetia illucens</name>
    <name type="common">Black soldier fly</name>
    <dbReference type="NCBI Taxonomy" id="343691"/>
    <lineage>
        <taxon>Eukaryota</taxon>
        <taxon>Metazoa</taxon>
        <taxon>Ecdysozoa</taxon>
        <taxon>Arthropoda</taxon>
        <taxon>Hexapoda</taxon>
        <taxon>Insecta</taxon>
        <taxon>Pterygota</taxon>
        <taxon>Neoptera</taxon>
        <taxon>Endopterygota</taxon>
        <taxon>Diptera</taxon>
        <taxon>Brachycera</taxon>
        <taxon>Stratiomyomorpha</taxon>
        <taxon>Stratiomyidae</taxon>
        <taxon>Hermetiinae</taxon>
        <taxon>Hermetia</taxon>
    </lineage>
</organism>
<dbReference type="SUPFAM" id="SSF51395">
    <property type="entry name" value="FMN-linked oxidoreductases"/>
    <property type="match status" value="1"/>
</dbReference>
<keyword evidence="12" id="KW-1133">Transmembrane helix</keyword>
<accession>A0A7R8V7N2</accession>
<dbReference type="Proteomes" id="UP000594454">
    <property type="component" value="Chromosome 6"/>
</dbReference>
<evidence type="ECO:0000256" key="8">
    <source>
        <dbReference type="ARBA" id="ARBA00022643"/>
    </source>
</evidence>
<protein>
    <recommendedName>
        <fullName evidence="6">Dihydroorotate dehydrogenase (quinone), mitochondrial</fullName>
        <ecNumber evidence="5">1.3.5.2</ecNumber>
    </recommendedName>
</protein>
<keyword evidence="11" id="KW-0809">Transit peptide</keyword>
<dbReference type="GO" id="GO:0006207">
    <property type="term" value="P:'de novo' pyrimidine nucleobase biosynthetic process"/>
    <property type="evidence" value="ECO:0007669"/>
    <property type="project" value="InterPro"/>
</dbReference>
<keyword evidence="15" id="KW-0472">Membrane</keyword>
<evidence type="ECO:0000256" key="15">
    <source>
        <dbReference type="ARBA" id="ARBA00023136"/>
    </source>
</evidence>
<evidence type="ECO:0000256" key="14">
    <source>
        <dbReference type="ARBA" id="ARBA00023128"/>
    </source>
</evidence>
<keyword evidence="19" id="KW-1185">Reference proteome</keyword>
<dbReference type="OrthoDB" id="14784at2759"/>
<evidence type="ECO:0000256" key="13">
    <source>
        <dbReference type="ARBA" id="ARBA00023002"/>
    </source>
</evidence>
<comment type="subcellular location">
    <subcellularLocation>
        <location evidence="2">Mitochondrion inner membrane</location>
        <topology evidence="2">Single-pass membrane protein</topology>
    </subcellularLocation>
</comment>
<sequence length="403" mass="43830">MASSKFVKKLTSMAIVGVGGVAAFTGISFYNGNEKFYENILMPTIQKVSGETAHELAIFLCKHNLFPSSTLKDPESLKISFFNHQLSNPIGIAAGFDKQGEAVENLERIGFGFVEIGSVTPQPQPGNPKPRVFRSPLDEAIINRYGFNSLGHAVVFENLKGMKERQRFKGVLGVNLGKNKTSENALEDYSKGLRLFSPIADYIVVNVSSPNTPGLRSLQSKKELQELLTNLLKIRESLPAEHRKPILLKLAPDLTKDDVNDIVTVVTNGSSKIDGLIISNTTIGRDDLKNETFARETGGLSGLPLKLKSTQLIAEMYSLTKGKIPIIGVGGIFSGQDAFDKIEAGSSFLQLYTAFALHGPPVVEKIKSELDGILKEKGFKSIEAAIGLRADGIFGSIFIQNKM</sequence>
<dbReference type="PROSITE" id="PS00911">
    <property type="entry name" value="DHODEHASE_1"/>
    <property type="match status" value="1"/>
</dbReference>
<evidence type="ECO:0000256" key="12">
    <source>
        <dbReference type="ARBA" id="ARBA00022989"/>
    </source>
</evidence>
<comment type="cofactor">
    <cofactor evidence="1">
        <name>FMN</name>
        <dbReference type="ChEBI" id="CHEBI:58210"/>
    </cofactor>
</comment>
<evidence type="ECO:0000256" key="7">
    <source>
        <dbReference type="ARBA" id="ARBA00022630"/>
    </source>
</evidence>
<dbReference type="Pfam" id="PF01180">
    <property type="entry name" value="DHO_dh"/>
    <property type="match status" value="1"/>
</dbReference>
<gene>
    <name evidence="18" type="ORF">HERILL_LOCUS15813</name>
</gene>
<feature type="domain" description="Dihydroorotate dehydrogenase catalytic" evidence="17">
    <location>
        <begin position="77"/>
        <end position="373"/>
    </location>
</feature>
<evidence type="ECO:0000313" key="19">
    <source>
        <dbReference type="Proteomes" id="UP000594454"/>
    </source>
</evidence>
<proteinExistence type="inferred from homology"/>
<dbReference type="GO" id="GO:0106430">
    <property type="term" value="F:dihydroorotate dehydrogenase (quinone) activity"/>
    <property type="evidence" value="ECO:0007669"/>
    <property type="project" value="UniProtKB-EC"/>
</dbReference>
<dbReference type="GO" id="GO:0005743">
    <property type="term" value="C:mitochondrial inner membrane"/>
    <property type="evidence" value="ECO:0007669"/>
    <property type="project" value="UniProtKB-SubCell"/>
</dbReference>
<evidence type="ECO:0000256" key="1">
    <source>
        <dbReference type="ARBA" id="ARBA00001917"/>
    </source>
</evidence>
<keyword evidence="14" id="KW-0496">Mitochondrion</keyword>
<dbReference type="InterPro" id="IPR050074">
    <property type="entry name" value="DHO_dehydrogenase"/>
</dbReference>
<dbReference type="FunFam" id="3.20.20.70:FF:000066">
    <property type="entry name" value="Dihydroorotate dehydrogenase (quinone), mitochondrial"/>
    <property type="match status" value="1"/>
</dbReference>
<dbReference type="InterPro" id="IPR005720">
    <property type="entry name" value="Dihydroorotate_DH_cat"/>
</dbReference>
<comment type="catalytic activity">
    <reaction evidence="16">
        <text>(S)-dihydroorotate + a quinone = orotate + a quinol</text>
        <dbReference type="Rhea" id="RHEA:30187"/>
        <dbReference type="ChEBI" id="CHEBI:24646"/>
        <dbReference type="ChEBI" id="CHEBI:30839"/>
        <dbReference type="ChEBI" id="CHEBI:30864"/>
        <dbReference type="ChEBI" id="CHEBI:132124"/>
        <dbReference type="EC" id="1.3.5.2"/>
    </reaction>
</comment>
<dbReference type="Gene3D" id="3.20.20.70">
    <property type="entry name" value="Aldolase class I"/>
    <property type="match status" value="1"/>
</dbReference>
<dbReference type="InterPro" id="IPR001295">
    <property type="entry name" value="Dihydroorotate_DH_CS"/>
</dbReference>
<evidence type="ECO:0000256" key="4">
    <source>
        <dbReference type="ARBA" id="ARBA00005359"/>
    </source>
</evidence>
<evidence type="ECO:0000256" key="5">
    <source>
        <dbReference type="ARBA" id="ARBA00012791"/>
    </source>
</evidence>
<keyword evidence="10" id="KW-0999">Mitochondrion inner membrane</keyword>
<dbReference type="GO" id="GO:0044205">
    <property type="term" value="P:'de novo' UMP biosynthetic process"/>
    <property type="evidence" value="ECO:0007669"/>
    <property type="project" value="UniProtKB-UniPathway"/>
</dbReference>
<dbReference type="PANTHER" id="PTHR48109:SF4">
    <property type="entry name" value="DIHYDROOROTATE DEHYDROGENASE (QUINONE), MITOCHONDRIAL"/>
    <property type="match status" value="1"/>
</dbReference>
<comment type="pathway">
    <text evidence="3">Pyrimidine metabolism; UMP biosynthesis via de novo pathway; orotate from (S)-dihydroorotate (quinone route): step 1/1.</text>
</comment>
<dbReference type="InterPro" id="IPR013785">
    <property type="entry name" value="Aldolase_TIM"/>
</dbReference>
<dbReference type="InParanoid" id="A0A7R8V7N2"/>
<keyword evidence="7" id="KW-0285">Flavoprotein</keyword>
<evidence type="ECO:0000313" key="18">
    <source>
        <dbReference type="EMBL" id="CAD7093537.1"/>
    </source>
</evidence>
<dbReference type="EMBL" id="LR899014">
    <property type="protein sequence ID" value="CAD7093537.1"/>
    <property type="molecule type" value="Genomic_DNA"/>
</dbReference>
<keyword evidence="13" id="KW-0560">Oxidoreductase</keyword>
<evidence type="ECO:0000256" key="11">
    <source>
        <dbReference type="ARBA" id="ARBA00022946"/>
    </source>
</evidence>
<dbReference type="NCBIfam" id="NF003645">
    <property type="entry name" value="PRK05286.1-2"/>
    <property type="match status" value="1"/>
</dbReference>
<name>A0A7R8V7N2_HERIL</name>
<dbReference type="InterPro" id="IPR005719">
    <property type="entry name" value="Dihydroorotate_DH_2"/>
</dbReference>